<dbReference type="PANTHER" id="PTHR13683:SF809">
    <property type="entry name" value="PEPTIDASE A1 DOMAIN-CONTAINING PROTEIN"/>
    <property type="match status" value="1"/>
</dbReference>
<name>A0A1U7ZV48_NELNU</name>
<gene>
    <name evidence="7" type="primary">LOC104594330</name>
</gene>
<dbReference type="InterPro" id="IPR001461">
    <property type="entry name" value="Aspartic_peptidase_A1"/>
</dbReference>
<accession>A0A1U7ZV48</accession>
<dbReference type="InterPro" id="IPR032799">
    <property type="entry name" value="TAXi_C"/>
</dbReference>
<dbReference type="Gene3D" id="2.40.70.10">
    <property type="entry name" value="Acid Proteases"/>
    <property type="match status" value="2"/>
</dbReference>
<dbReference type="InterPro" id="IPR021109">
    <property type="entry name" value="Peptidase_aspartic_dom_sf"/>
</dbReference>
<dbReference type="Pfam" id="PF14541">
    <property type="entry name" value="TAXi_C"/>
    <property type="match status" value="1"/>
</dbReference>
<feature type="active site" evidence="2">
    <location>
        <position position="349"/>
    </location>
</feature>
<dbReference type="CDD" id="cd05472">
    <property type="entry name" value="cnd41_like"/>
    <property type="match status" value="1"/>
</dbReference>
<dbReference type="eggNOG" id="KOG1339">
    <property type="taxonomic scope" value="Eukaryota"/>
</dbReference>
<evidence type="ECO:0000256" key="4">
    <source>
        <dbReference type="SAM" id="SignalP"/>
    </source>
</evidence>
<evidence type="ECO:0000256" key="1">
    <source>
        <dbReference type="ARBA" id="ARBA00007447"/>
    </source>
</evidence>
<dbReference type="OrthoDB" id="2747330at2759"/>
<dbReference type="FunFam" id="2.40.70.10:FF:000031">
    <property type="entry name" value="Aspartyl protease AED1"/>
    <property type="match status" value="1"/>
</dbReference>
<feature type="domain" description="Peptidase A1" evidence="5">
    <location>
        <begin position="130"/>
        <end position="463"/>
    </location>
</feature>
<evidence type="ECO:0000259" key="5">
    <source>
        <dbReference type="PROSITE" id="PS51767"/>
    </source>
</evidence>
<dbReference type="InterPro" id="IPR032861">
    <property type="entry name" value="TAXi_N"/>
</dbReference>
<dbReference type="AlphaFoldDB" id="A0A1U7ZV48"/>
<dbReference type="Pfam" id="PF14543">
    <property type="entry name" value="TAXi_N"/>
    <property type="match status" value="1"/>
</dbReference>
<keyword evidence="6" id="KW-1185">Reference proteome</keyword>
<feature type="active site" evidence="2">
    <location>
        <position position="148"/>
    </location>
</feature>
<evidence type="ECO:0000313" key="7">
    <source>
        <dbReference type="RefSeq" id="XP_010252879.1"/>
    </source>
</evidence>
<evidence type="ECO:0000313" key="6">
    <source>
        <dbReference type="Proteomes" id="UP000189703"/>
    </source>
</evidence>
<dbReference type="InParanoid" id="A0A1U7ZV48"/>
<dbReference type="InterPro" id="IPR001969">
    <property type="entry name" value="Aspartic_peptidase_AS"/>
</dbReference>
<feature type="signal peptide" evidence="4">
    <location>
        <begin position="1"/>
        <end position="26"/>
    </location>
</feature>
<proteinExistence type="inferred from homology"/>
<organism evidence="6 7">
    <name type="scientific">Nelumbo nucifera</name>
    <name type="common">Sacred lotus</name>
    <dbReference type="NCBI Taxonomy" id="4432"/>
    <lineage>
        <taxon>Eukaryota</taxon>
        <taxon>Viridiplantae</taxon>
        <taxon>Streptophyta</taxon>
        <taxon>Embryophyta</taxon>
        <taxon>Tracheophyta</taxon>
        <taxon>Spermatophyta</taxon>
        <taxon>Magnoliopsida</taxon>
        <taxon>Proteales</taxon>
        <taxon>Nelumbonaceae</taxon>
        <taxon>Nelumbo</taxon>
    </lineage>
</organism>
<evidence type="ECO:0000256" key="3">
    <source>
        <dbReference type="RuleBase" id="RU000454"/>
    </source>
</evidence>
<keyword evidence="3" id="KW-0378">Hydrolase</keyword>
<keyword evidence="3" id="KW-0645">Protease</keyword>
<comment type="similarity">
    <text evidence="1 3">Belongs to the peptidase A1 family.</text>
</comment>
<dbReference type="PROSITE" id="PS00141">
    <property type="entry name" value="ASP_PROTEASE"/>
    <property type="match status" value="1"/>
</dbReference>
<dbReference type="FunFam" id="2.40.70.10:FF:000013">
    <property type="entry name" value="Aspartyl protease AED1"/>
    <property type="match status" value="1"/>
</dbReference>
<dbReference type="GO" id="GO:0004190">
    <property type="term" value="F:aspartic-type endopeptidase activity"/>
    <property type="evidence" value="ECO:0007669"/>
    <property type="project" value="UniProtKB-KW"/>
</dbReference>
<keyword evidence="4" id="KW-0732">Signal</keyword>
<sequence length="468" mass="50071">MGLVLLLANLFLLLLLLLLHLLIARASSLVTETSHVACSSLHQGDDQQRLFNESAGLHLTLHRRHGLDTPLPLLSDILARDEARVRSLNARLTSKRVINTTAASSKLNHLRASSVSLPLNPGESIGTGNYYVKIGLGTPTKYYAVLVDTGSSFTWLQCQPCTIYCHRQVGPTFDPSASKTHRFMSCSTPECAGLEAATLNAPSCSNSNVCIYAASYGDSSFSVGYLSKDTLTLSPSQTLPGFVYGCGQDNEGLFGQAAGLIGLARNKLSMLSQLSTKYGYAFSYCLPTAASTGSLSIGGSFDPSIYKFTPMLTDSRDTTLYFLRLTSITVAGRLLAVPATAYRTSTIIDSGTVITRLPSTVYASLKDAFLKATSRYQRAPAYSILDTCFKGKVTSVPEVRLIFQGGAELKLEPWNVVLDLNNGVTCLAFAGNSGSNGITIIGNHQQESFRVAYDVSNSRIGFAAGGCG</sequence>
<dbReference type="PANTHER" id="PTHR13683">
    <property type="entry name" value="ASPARTYL PROTEASES"/>
    <property type="match status" value="1"/>
</dbReference>
<dbReference type="Proteomes" id="UP000189703">
    <property type="component" value="Unplaced"/>
</dbReference>
<dbReference type="SUPFAM" id="SSF50630">
    <property type="entry name" value="Acid proteases"/>
    <property type="match status" value="1"/>
</dbReference>
<dbReference type="OMA" id="FLYGCGQ"/>
<dbReference type="PROSITE" id="PS51767">
    <property type="entry name" value="PEPTIDASE_A1"/>
    <property type="match status" value="1"/>
</dbReference>
<dbReference type="InterPro" id="IPR033121">
    <property type="entry name" value="PEPTIDASE_A1"/>
</dbReference>
<dbReference type="RefSeq" id="XP_010252879.1">
    <property type="nucleotide sequence ID" value="XM_010254577.2"/>
</dbReference>
<keyword evidence="3" id="KW-0064">Aspartyl protease</keyword>
<dbReference type="GO" id="GO:0006508">
    <property type="term" value="P:proteolysis"/>
    <property type="evidence" value="ECO:0007669"/>
    <property type="project" value="UniProtKB-KW"/>
</dbReference>
<feature type="chain" id="PRO_5010582063" evidence="4">
    <location>
        <begin position="27"/>
        <end position="468"/>
    </location>
</feature>
<reference evidence="7" key="1">
    <citation type="submission" date="2025-08" db="UniProtKB">
        <authorList>
            <consortium name="RefSeq"/>
        </authorList>
    </citation>
    <scope>IDENTIFICATION</scope>
</reference>
<dbReference type="GeneID" id="104594330"/>
<dbReference type="PRINTS" id="PR00792">
    <property type="entry name" value="PEPSIN"/>
</dbReference>
<protein>
    <submittedName>
        <fullName evidence="7">Aspartyl protease family protein At5g10770-like</fullName>
    </submittedName>
</protein>
<evidence type="ECO:0000256" key="2">
    <source>
        <dbReference type="PIRSR" id="PIRSR601461-1"/>
    </source>
</evidence>
<dbReference type="InterPro" id="IPR033873">
    <property type="entry name" value="CND41-like"/>
</dbReference>
<dbReference type="KEGG" id="nnu:104594330"/>